<dbReference type="Pfam" id="PF00005">
    <property type="entry name" value="ABC_tran"/>
    <property type="match status" value="1"/>
</dbReference>
<protein>
    <submittedName>
        <fullName evidence="6">ABC transporter ATP-binding protein</fullName>
    </submittedName>
</protein>
<dbReference type="SUPFAM" id="SSF52540">
    <property type="entry name" value="P-loop containing nucleoside triphosphate hydrolases"/>
    <property type="match status" value="1"/>
</dbReference>
<dbReference type="GO" id="GO:0005524">
    <property type="term" value="F:ATP binding"/>
    <property type="evidence" value="ECO:0007669"/>
    <property type="project" value="UniProtKB-KW"/>
</dbReference>
<keyword evidence="7" id="KW-1185">Reference proteome</keyword>
<proteinExistence type="inferred from homology"/>
<reference evidence="6" key="1">
    <citation type="submission" date="2023-05" db="EMBL/GenBank/DDBJ databases">
        <authorList>
            <person name="Zhang X."/>
        </authorList>
    </citation>
    <scope>NUCLEOTIDE SEQUENCE</scope>
    <source>
        <strain evidence="6">BD1B2-1</strain>
    </source>
</reference>
<dbReference type="RefSeq" id="WP_314513736.1">
    <property type="nucleotide sequence ID" value="NZ_JASJOU010000007.1"/>
</dbReference>
<sequence length="302" mass="33858">MIIQTQNLQFGFKKDQPIIKNLNLNVEKGSIYGFLGPNGAGKTTTMRLILGLLPNPENNIRIFGKTLSDNRLDIFSRIGSMIEIPSLYEHLTGWDNLEITRRIKGVSKKRIDETLELVKLTHAAHKKVKAYSLGMKQRIGLAVALLSEPELLILDEPTNGLDPNGMIETRELLIRLNKEAGTTIFLSSHLLSEVEKMATHVGIIHKGSMLFQGTIQELGTLKSRQAMLCFDTSNNLKALELLNPQFQVTLNGNGLKTSFQDREQAAHINRLLVQNEIDVYQLAVMDNDLEKLFLQITEESAV</sequence>
<evidence type="ECO:0000313" key="6">
    <source>
        <dbReference type="EMBL" id="MDJ1503194.1"/>
    </source>
</evidence>
<keyword evidence="2" id="KW-0813">Transport</keyword>
<name>A0AAE3R877_9BACT</name>
<comment type="caution">
    <text evidence="6">The sequence shown here is derived from an EMBL/GenBank/DDBJ whole genome shotgun (WGS) entry which is preliminary data.</text>
</comment>
<dbReference type="InterPro" id="IPR003439">
    <property type="entry name" value="ABC_transporter-like_ATP-bd"/>
</dbReference>
<dbReference type="AlphaFoldDB" id="A0AAE3R877"/>
<dbReference type="InterPro" id="IPR017871">
    <property type="entry name" value="ABC_transporter-like_CS"/>
</dbReference>
<keyword evidence="4 6" id="KW-0067">ATP-binding</keyword>
<dbReference type="Proteomes" id="UP001232063">
    <property type="component" value="Unassembled WGS sequence"/>
</dbReference>
<evidence type="ECO:0000256" key="1">
    <source>
        <dbReference type="ARBA" id="ARBA00005417"/>
    </source>
</evidence>
<dbReference type="PANTHER" id="PTHR43335:SF4">
    <property type="entry name" value="ABC TRANSPORTER, ATP-BINDING PROTEIN"/>
    <property type="match status" value="1"/>
</dbReference>
<dbReference type="EMBL" id="JASJOU010000007">
    <property type="protein sequence ID" value="MDJ1503194.1"/>
    <property type="molecule type" value="Genomic_DNA"/>
</dbReference>
<organism evidence="6 7">
    <name type="scientific">Xanthocytophaga agilis</name>
    <dbReference type="NCBI Taxonomy" id="3048010"/>
    <lineage>
        <taxon>Bacteria</taxon>
        <taxon>Pseudomonadati</taxon>
        <taxon>Bacteroidota</taxon>
        <taxon>Cytophagia</taxon>
        <taxon>Cytophagales</taxon>
        <taxon>Rhodocytophagaceae</taxon>
        <taxon>Xanthocytophaga</taxon>
    </lineage>
</organism>
<evidence type="ECO:0000256" key="4">
    <source>
        <dbReference type="ARBA" id="ARBA00022840"/>
    </source>
</evidence>
<evidence type="ECO:0000256" key="2">
    <source>
        <dbReference type="ARBA" id="ARBA00022448"/>
    </source>
</evidence>
<evidence type="ECO:0000259" key="5">
    <source>
        <dbReference type="PROSITE" id="PS50893"/>
    </source>
</evidence>
<gene>
    <name evidence="6" type="ORF">QNI22_21175</name>
</gene>
<dbReference type="PROSITE" id="PS50893">
    <property type="entry name" value="ABC_TRANSPORTER_2"/>
    <property type="match status" value="1"/>
</dbReference>
<evidence type="ECO:0000256" key="3">
    <source>
        <dbReference type="ARBA" id="ARBA00022741"/>
    </source>
</evidence>
<dbReference type="InterPro" id="IPR003593">
    <property type="entry name" value="AAA+_ATPase"/>
</dbReference>
<keyword evidence="3" id="KW-0547">Nucleotide-binding</keyword>
<evidence type="ECO:0000313" key="7">
    <source>
        <dbReference type="Proteomes" id="UP001232063"/>
    </source>
</evidence>
<dbReference type="PROSITE" id="PS00211">
    <property type="entry name" value="ABC_TRANSPORTER_1"/>
    <property type="match status" value="1"/>
</dbReference>
<accession>A0AAE3R877</accession>
<dbReference type="PANTHER" id="PTHR43335">
    <property type="entry name" value="ABC TRANSPORTER, ATP-BINDING PROTEIN"/>
    <property type="match status" value="1"/>
</dbReference>
<dbReference type="GO" id="GO:0016887">
    <property type="term" value="F:ATP hydrolysis activity"/>
    <property type="evidence" value="ECO:0007669"/>
    <property type="project" value="InterPro"/>
</dbReference>
<dbReference type="Gene3D" id="3.40.50.300">
    <property type="entry name" value="P-loop containing nucleotide triphosphate hydrolases"/>
    <property type="match status" value="1"/>
</dbReference>
<dbReference type="SMART" id="SM00382">
    <property type="entry name" value="AAA"/>
    <property type="match status" value="1"/>
</dbReference>
<comment type="similarity">
    <text evidence="1">Belongs to the ABC transporter superfamily.</text>
</comment>
<feature type="domain" description="ABC transporter" evidence="5">
    <location>
        <begin position="3"/>
        <end position="231"/>
    </location>
</feature>
<dbReference type="InterPro" id="IPR027417">
    <property type="entry name" value="P-loop_NTPase"/>
</dbReference>